<sequence>MGLAGKLAAAQSGAGGAPPPPAASAARPPLPSAPQPSQQQYGQHQQQAYGGQQQQYGQPPAYGQSHALFLSVLSMVRGLRSMGGAADSLASHPLRPTAGKGRQSEGGTFWVQLPSWPVRSMPLRAGGRGAWASAHPADDLVPLVGNRYGAPPGGGAQSPYAPPSGPPPPVANRPPQSSYAPPPGPPPPVGGAGGYGGGGYGQQQYGQPQQQQQQYGQPPQHQQYGQPPQQQQYGQPPQQQAPRPTGAGGVTFENILKLLQFTVQDQGIQAFFPDPRQLEPIAHRVVQSGQIEHLAAQWRLPLEIAVDLAKLALFDCVIYLDDSGSMAFEEGGTRIDDAKLIVSRVAQACSAFDDDGIQVRFMNSRVEGNGIKTEQEATSLISQIRFSGLTPLGTALDQKVLQPLLLGPARNNQLKKPLLIIAVTDGAPGGEDRNTLVRVLVNASRFLKQTRNFENEQEDLAKQGVDLTPELWLVKMLLGGIDSSYDKTPSKTAIGRHIKLKFLQTPFLLPKRERAQIRASFRSGSSTHAPSKACLISIRIQGQWHPGPLAEVSFFFLSPSYTASRTREGVLRYCVPIFPWNPQDTESKRNRAVKAAEEALEKLEQAIEGSRLQLGCNEKLRHLLRAHYLVVNFTGLLNKRLLEAFQAGLEAEKWNQSTSAKEIVDDLDRSLKGMGGYRNGYQYASGLRGHHYLQVGKDAHKSQELLRRTLEMGLLVRSYWPPLKRELWQAFDKAWLKPALIEQRFWSPLDRGLFAQALSNLFTLLKDAQHSKEALVPIYTEAVATSWQHRDKESSLLKAWRAAMWRIGEEDHEPPEVHLSLDGTWHAVPFAAVPPHFVTARDRPLRIVSGAVRALFETVRNFMIQFRRTNFENEQEDLAKQGVDLTPELWLVKMLLGGIDSSYDKTEGQRHPSGPGLRGHYYLQVGKLFETLKYDQWDSSFKDKMWTDFDQAWLKPALLRQRKVYKNLFVIEKKSLNCFKPGVVQCGALARRTANLLQCTCTQRGNGFHCNLLRNLDTPTQVVMNFPLDTARPSSPSNSAATVKRVTVLPDPFFYLCACSSYPWLIVCIVHFAVQAASLPQAVAQLRKP</sequence>
<feature type="compositionally biased region" description="Low complexity" evidence="2">
    <location>
        <begin position="35"/>
        <end position="60"/>
    </location>
</feature>
<dbReference type="Proteomes" id="UP000777482">
    <property type="component" value="Unassembled WGS sequence"/>
</dbReference>
<evidence type="ECO:0000256" key="1">
    <source>
        <dbReference type="SAM" id="Coils"/>
    </source>
</evidence>
<evidence type="ECO:0008006" key="5">
    <source>
        <dbReference type="Google" id="ProtNLM"/>
    </source>
</evidence>
<dbReference type="PANTHER" id="PTHR34706">
    <property type="entry name" value="SLR1338 PROTEIN"/>
    <property type="match status" value="1"/>
</dbReference>
<dbReference type="Gene3D" id="3.40.50.410">
    <property type="entry name" value="von Willebrand factor, type A domain"/>
    <property type="match status" value="1"/>
</dbReference>
<keyword evidence="4" id="KW-1185">Reference proteome</keyword>
<gene>
    <name evidence="3" type="ORF">C6P46_003884</name>
</gene>
<feature type="compositionally biased region" description="Low complexity" evidence="2">
    <location>
        <begin position="202"/>
        <end position="245"/>
    </location>
</feature>
<dbReference type="SUPFAM" id="SSF53300">
    <property type="entry name" value="vWA-like"/>
    <property type="match status" value="1"/>
</dbReference>
<feature type="compositionally biased region" description="Pro residues" evidence="2">
    <location>
        <begin position="180"/>
        <end position="189"/>
    </location>
</feature>
<evidence type="ECO:0000313" key="3">
    <source>
        <dbReference type="EMBL" id="KAG0661663.1"/>
    </source>
</evidence>
<keyword evidence="1" id="KW-0175">Coiled coil</keyword>
<feature type="region of interest" description="Disordered" evidence="2">
    <location>
        <begin position="1"/>
        <end position="60"/>
    </location>
</feature>
<dbReference type="InterPro" id="IPR036465">
    <property type="entry name" value="vWFA_dom_sf"/>
</dbReference>
<dbReference type="AlphaFoldDB" id="A0A9P6W267"/>
<dbReference type="EMBL" id="PUHQ01000033">
    <property type="protein sequence ID" value="KAG0661663.1"/>
    <property type="molecule type" value="Genomic_DNA"/>
</dbReference>
<dbReference type="PANTHER" id="PTHR34706:SF2">
    <property type="entry name" value="RFEF"/>
    <property type="match status" value="1"/>
</dbReference>
<feature type="compositionally biased region" description="Pro residues" evidence="2">
    <location>
        <begin position="160"/>
        <end position="172"/>
    </location>
</feature>
<reference evidence="3 4" key="1">
    <citation type="submission" date="2020-11" db="EMBL/GenBank/DDBJ databases">
        <title>Kefir isolates.</title>
        <authorList>
            <person name="Marcisauskas S."/>
            <person name="Kim Y."/>
            <person name="Blasche S."/>
        </authorList>
    </citation>
    <scope>NUCLEOTIDE SEQUENCE [LARGE SCALE GENOMIC DNA]</scope>
    <source>
        <strain evidence="3 4">KR</strain>
    </source>
</reference>
<protein>
    <recommendedName>
        <fullName evidence="5">VWFA domain-containing protein</fullName>
    </recommendedName>
</protein>
<name>A0A9P6W267_RHOMI</name>
<feature type="region of interest" description="Disordered" evidence="2">
    <location>
        <begin position="86"/>
        <end position="108"/>
    </location>
</feature>
<organism evidence="3 4">
    <name type="scientific">Rhodotorula mucilaginosa</name>
    <name type="common">Yeast</name>
    <name type="synonym">Rhodotorula rubra</name>
    <dbReference type="NCBI Taxonomy" id="5537"/>
    <lineage>
        <taxon>Eukaryota</taxon>
        <taxon>Fungi</taxon>
        <taxon>Dikarya</taxon>
        <taxon>Basidiomycota</taxon>
        <taxon>Pucciniomycotina</taxon>
        <taxon>Microbotryomycetes</taxon>
        <taxon>Sporidiobolales</taxon>
        <taxon>Sporidiobolaceae</taxon>
        <taxon>Rhodotorula</taxon>
    </lineage>
</organism>
<feature type="region of interest" description="Disordered" evidence="2">
    <location>
        <begin position="143"/>
        <end position="249"/>
    </location>
</feature>
<evidence type="ECO:0000256" key="2">
    <source>
        <dbReference type="SAM" id="MobiDB-lite"/>
    </source>
</evidence>
<feature type="compositionally biased region" description="Gly residues" evidence="2">
    <location>
        <begin position="190"/>
        <end position="201"/>
    </location>
</feature>
<feature type="compositionally biased region" description="Pro residues" evidence="2">
    <location>
        <begin position="17"/>
        <end position="34"/>
    </location>
</feature>
<dbReference type="OrthoDB" id="2142040at2759"/>
<proteinExistence type="predicted"/>
<evidence type="ECO:0000313" key="4">
    <source>
        <dbReference type="Proteomes" id="UP000777482"/>
    </source>
</evidence>
<feature type="coiled-coil region" evidence="1">
    <location>
        <begin position="586"/>
        <end position="613"/>
    </location>
</feature>
<accession>A0A9P6W267</accession>
<comment type="caution">
    <text evidence="3">The sequence shown here is derived from an EMBL/GenBank/DDBJ whole genome shotgun (WGS) entry which is preliminary data.</text>
</comment>